<feature type="compositionally biased region" description="Pro residues" evidence="1">
    <location>
        <begin position="105"/>
        <end position="114"/>
    </location>
</feature>
<proteinExistence type="predicted"/>
<comment type="caution">
    <text evidence="2">The sequence shown here is derived from an EMBL/GenBank/DDBJ whole genome shotgun (WGS) entry which is preliminary data.</text>
</comment>
<dbReference type="EMBL" id="JABVXQ010000005">
    <property type="protein sequence ID" value="KAF6109476.1"/>
    <property type="molecule type" value="Genomic_DNA"/>
</dbReference>
<evidence type="ECO:0000313" key="3">
    <source>
        <dbReference type="Proteomes" id="UP000664940"/>
    </source>
</evidence>
<evidence type="ECO:0000313" key="2">
    <source>
        <dbReference type="EMBL" id="KAF6109476.1"/>
    </source>
</evidence>
<reference evidence="2 3" key="1">
    <citation type="journal article" date="2020" name="Nature">
        <title>Six reference-quality genomes reveal evolution of bat adaptations.</title>
        <authorList>
            <person name="Jebb D."/>
            <person name="Huang Z."/>
            <person name="Pippel M."/>
            <person name="Hughes G.M."/>
            <person name="Lavrichenko K."/>
            <person name="Devanna P."/>
            <person name="Winkler S."/>
            <person name="Jermiin L.S."/>
            <person name="Skirmuntt E.C."/>
            <person name="Katzourakis A."/>
            <person name="Burkitt-Gray L."/>
            <person name="Ray D.A."/>
            <person name="Sullivan K.A.M."/>
            <person name="Roscito J.G."/>
            <person name="Kirilenko B.M."/>
            <person name="Davalos L.M."/>
            <person name="Corthals A.P."/>
            <person name="Power M.L."/>
            <person name="Jones G."/>
            <person name="Ransome R.D."/>
            <person name="Dechmann D.K.N."/>
            <person name="Locatelli A.G."/>
            <person name="Puechmaille S.J."/>
            <person name="Fedrigo O."/>
            <person name="Jarvis E.D."/>
            <person name="Hiller M."/>
            <person name="Vernes S.C."/>
            <person name="Myers E.W."/>
            <person name="Teeling E.C."/>
        </authorList>
    </citation>
    <scope>NUCLEOTIDE SEQUENCE [LARGE SCALE GENOMIC DNA]</scope>
    <source>
        <strain evidence="2">Bat1K_MPI-CBG_1</strain>
    </source>
</reference>
<accession>A0A834EA85</accession>
<protein>
    <submittedName>
        <fullName evidence="2">Uncharacterized protein</fullName>
    </submittedName>
</protein>
<organism evidence="2 3">
    <name type="scientific">Phyllostomus discolor</name>
    <name type="common">pale spear-nosed bat</name>
    <dbReference type="NCBI Taxonomy" id="89673"/>
    <lineage>
        <taxon>Eukaryota</taxon>
        <taxon>Metazoa</taxon>
        <taxon>Chordata</taxon>
        <taxon>Craniata</taxon>
        <taxon>Vertebrata</taxon>
        <taxon>Euteleostomi</taxon>
        <taxon>Mammalia</taxon>
        <taxon>Eutheria</taxon>
        <taxon>Laurasiatheria</taxon>
        <taxon>Chiroptera</taxon>
        <taxon>Yangochiroptera</taxon>
        <taxon>Phyllostomidae</taxon>
        <taxon>Phyllostominae</taxon>
        <taxon>Phyllostomus</taxon>
    </lineage>
</organism>
<feature type="region of interest" description="Disordered" evidence="1">
    <location>
        <begin position="76"/>
        <end position="126"/>
    </location>
</feature>
<dbReference type="AlphaFoldDB" id="A0A834EA85"/>
<sequence length="126" mass="13385">MAAPWWDRKEARAPAVPLAGRPCRPPALRWAVTSSCLSCTTPGGSPCRWVTHGPRDRRLSKTFFVVCVLLPPTCQGDPPGSSPQCPEPPGPLAGTQMEARTFGSAPPPPFPPVPARLHSACLSADH</sequence>
<dbReference type="Proteomes" id="UP000664940">
    <property type="component" value="Unassembled WGS sequence"/>
</dbReference>
<name>A0A834EA85_9CHIR</name>
<gene>
    <name evidence="2" type="ORF">HJG60_010751</name>
</gene>
<evidence type="ECO:0000256" key="1">
    <source>
        <dbReference type="SAM" id="MobiDB-lite"/>
    </source>
</evidence>